<dbReference type="Proteomes" id="UP000823775">
    <property type="component" value="Unassembled WGS sequence"/>
</dbReference>
<keyword evidence="2" id="KW-1185">Reference proteome</keyword>
<evidence type="ECO:0000313" key="2">
    <source>
        <dbReference type="Proteomes" id="UP000823775"/>
    </source>
</evidence>
<reference evidence="1 2" key="1">
    <citation type="journal article" date="2021" name="BMC Genomics">
        <title>Datura genome reveals duplications of psychoactive alkaloid biosynthetic genes and high mutation rate following tissue culture.</title>
        <authorList>
            <person name="Rajewski A."/>
            <person name="Carter-House D."/>
            <person name="Stajich J."/>
            <person name="Litt A."/>
        </authorList>
    </citation>
    <scope>NUCLEOTIDE SEQUENCE [LARGE SCALE GENOMIC DNA]</scope>
    <source>
        <strain evidence="1">AR-01</strain>
    </source>
</reference>
<evidence type="ECO:0000313" key="1">
    <source>
        <dbReference type="EMBL" id="MCD7472788.1"/>
    </source>
</evidence>
<dbReference type="EMBL" id="JACEIK010001873">
    <property type="protein sequence ID" value="MCD7472788.1"/>
    <property type="molecule type" value="Genomic_DNA"/>
</dbReference>
<gene>
    <name evidence="1" type="ORF">HAX54_014150</name>
</gene>
<protein>
    <submittedName>
        <fullName evidence="1">Uncharacterized protein</fullName>
    </submittedName>
</protein>
<feature type="non-terminal residue" evidence="1">
    <location>
        <position position="1"/>
    </location>
</feature>
<name>A0ABS8TPN1_DATST</name>
<sequence>NGVLLTLPSSNIRNAGWNRWGEGLVVDSSCGMGIDDPDFLLNRDGNFFGISLAMGMPLLSVD</sequence>
<accession>A0ABS8TPN1</accession>
<proteinExistence type="predicted"/>
<comment type="caution">
    <text evidence="1">The sequence shown here is derived from an EMBL/GenBank/DDBJ whole genome shotgun (WGS) entry which is preliminary data.</text>
</comment>
<organism evidence="1 2">
    <name type="scientific">Datura stramonium</name>
    <name type="common">Jimsonweed</name>
    <name type="synonym">Common thornapple</name>
    <dbReference type="NCBI Taxonomy" id="4076"/>
    <lineage>
        <taxon>Eukaryota</taxon>
        <taxon>Viridiplantae</taxon>
        <taxon>Streptophyta</taxon>
        <taxon>Embryophyta</taxon>
        <taxon>Tracheophyta</taxon>
        <taxon>Spermatophyta</taxon>
        <taxon>Magnoliopsida</taxon>
        <taxon>eudicotyledons</taxon>
        <taxon>Gunneridae</taxon>
        <taxon>Pentapetalae</taxon>
        <taxon>asterids</taxon>
        <taxon>lamiids</taxon>
        <taxon>Solanales</taxon>
        <taxon>Solanaceae</taxon>
        <taxon>Solanoideae</taxon>
        <taxon>Datureae</taxon>
        <taxon>Datura</taxon>
    </lineage>
</organism>